<sequence length="151" mass="17788">MVLIHEDEEGGPFGGPGSFWVYASDHPTSGLAFRKLGMVVSEVHYFDFFIPNLSQAFIMPSLVEKVETMEELDAKIIHLQNKLAKRNDEYNALVAQIRHAHAKGMSQEEERRHNQRMREVSYQIRTIERRFDRLWDKKLYFRQLCEMEDGK</sequence>
<accession>A0AAE8MLY4</accession>
<reference evidence="2" key="1">
    <citation type="submission" date="2018-03" db="EMBL/GenBank/DDBJ databases">
        <authorList>
            <person name="Guldener U."/>
        </authorList>
    </citation>
    <scope>NUCLEOTIDE SEQUENCE</scope>
</reference>
<dbReference type="Proteomes" id="UP001187734">
    <property type="component" value="Unassembled WGS sequence"/>
</dbReference>
<dbReference type="EMBL" id="ONZP01000699">
    <property type="protein sequence ID" value="SPJ89693.1"/>
    <property type="molecule type" value="Genomic_DNA"/>
</dbReference>
<comment type="caution">
    <text evidence="2">The sequence shown here is derived from an EMBL/GenBank/DDBJ whole genome shotgun (WGS) entry which is preliminary data.</text>
</comment>
<evidence type="ECO:0000313" key="3">
    <source>
        <dbReference type="Proteomes" id="UP001187734"/>
    </source>
</evidence>
<proteinExistence type="predicted"/>
<gene>
    <name evidence="2" type="ORF">FTOL_13054</name>
</gene>
<feature type="coiled-coil region" evidence="1">
    <location>
        <begin position="62"/>
        <end position="89"/>
    </location>
</feature>
<keyword evidence="1" id="KW-0175">Coiled coil</keyword>
<organism evidence="2 3">
    <name type="scientific">Fusarium torulosum</name>
    <dbReference type="NCBI Taxonomy" id="33205"/>
    <lineage>
        <taxon>Eukaryota</taxon>
        <taxon>Fungi</taxon>
        <taxon>Dikarya</taxon>
        <taxon>Ascomycota</taxon>
        <taxon>Pezizomycotina</taxon>
        <taxon>Sordariomycetes</taxon>
        <taxon>Hypocreomycetidae</taxon>
        <taxon>Hypocreales</taxon>
        <taxon>Nectriaceae</taxon>
        <taxon>Fusarium</taxon>
    </lineage>
</organism>
<name>A0AAE8MLY4_9HYPO</name>
<evidence type="ECO:0000256" key="1">
    <source>
        <dbReference type="SAM" id="Coils"/>
    </source>
</evidence>
<evidence type="ECO:0000313" key="2">
    <source>
        <dbReference type="EMBL" id="SPJ89693.1"/>
    </source>
</evidence>
<dbReference type="AlphaFoldDB" id="A0AAE8MLY4"/>
<keyword evidence="3" id="KW-1185">Reference proteome</keyword>
<protein>
    <submittedName>
        <fullName evidence="2">Uncharacterized protein</fullName>
    </submittedName>
</protein>